<dbReference type="Gene3D" id="1.10.10.60">
    <property type="entry name" value="Homeodomain-like"/>
    <property type="match status" value="1"/>
</dbReference>
<name>A0A929G0M2_9PSEU</name>
<sequence>MVSVAEHAADLAPSPGEPEVAFGSWKRAVRRDVMHFHFDCPRPGSFTGVISNRHLAGINFINMCCGKHAAYRDAAAITESDTDSYVLTLQLSGRLRLTQDDRLAVLDPGMFALYDSSKPATIVASDDYQSTCIRFPKRHLDPHPPDVLAAITATPFDYAPGLSAAVWDVLISLNRNLLALGECAPAAVRSAMDLVRTLLCAELAVGTTPRADLVQCIDQHIEQHLGDPDLTPAHIARAHHISPRYLQQLLQRTGTSPARSIRRRRIERCCRDLADPAMSNTTAASIGARWGFPSPPHFSHAFKRETGRTPGEYRTRAERHNER</sequence>
<evidence type="ECO:0000313" key="7">
    <source>
        <dbReference type="Proteomes" id="UP000598360"/>
    </source>
</evidence>
<evidence type="ECO:0000313" key="6">
    <source>
        <dbReference type="EMBL" id="MBE9373763.1"/>
    </source>
</evidence>
<dbReference type="SUPFAM" id="SSF46689">
    <property type="entry name" value="Homeodomain-like"/>
    <property type="match status" value="1"/>
</dbReference>
<dbReference type="RefSeq" id="WP_193927197.1">
    <property type="nucleotide sequence ID" value="NZ_JADEYC010000007.1"/>
</dbReference>
<dbReference type="Pfam" id="PF12833">
    <property type="entry name" value="HTH_18"/>
    <property type="match status" value="1"/>
</dbReference>
<dbReference type="InterPro" id="IPR018060">
    <property type="entry name" value="HTH_AraC"/>
</dbReference>
<comment type="caution">
    <text evidence="6">The sequence shown here is derived from an EMBL/GenBank/DDBJ whole genome shotgun (WGS) entry which is preliminary data.</text>
</comment>
<evidence type="ECO:0000256" key="2">
    <source>
        <dbReference type="ARBA" id="ARBA00023125"/>
    </source>
</evidence>
<evidence type="ECO:0000256" key="1">
    <source>
        <dbReference type="ARBA" id="ARBA00023015"/>
    </source>
</evidence>
<keyword evidence="3" id="KW-0804">Transcription</keyword>
<dbReference type="GO" id="GO:0043565">
    <property type="term" value="F:sequence-specific DNA binding"/>
    <property type="evidence" value="ECO:0007669"/>
    <property type="project" value="InterPro"/>
</dbReference>
<dbReference type="SMART" id="SM00342">
    <property type="entry name" value="HTH_ARAC"/>
    <property type="match status" value="1"/>
</dbReference>
<dbReference type="Pfam" id="PF14525">
    <property type="entry name" value="AraC_binding_2"/>
    <property type="match status" value="1"/>
</dbReference>
<keyword evidence="1" id="KW-0805">Transcription regulation</keyword>
<proteinExistence type="predicted"/>
<dbReference type="AlphaFoldDB" id="A0A929G0M2"/>
<reference evidence="6" key="1">
    <citation type="submission" date="2020-10" db="EMBL/GenBank/DDBJ databases">
        <title>Diversity and distribution of actinomycetes associated with coral in the coast of Hainan.</title>
        <authorList>
            <person name="Li F."/>
        </authorList>
    </citation>
    <scope>NUCLEOTIDE SEQUENCE</scope>
    <source>
        <strain evidence="6">HNM0983</strain>
    </source>
</reference>
<evidence type="ECO:0000256" key="4">
    <source>
        <dbReference type="SAM" id="MobiDB-lite"/>
    </source>
</evidence>
<dbReference type="GO" id="GO:0003700">
    <property type="term" value="F:DNA-binding transcription factor activity"/>
    <property type="evidence" value="ECO:0007669"/>
    <property type="project" value="InterPro"/>
</dbReference>
<protein>
    <submittedName>
        <fullName evidence="6">Helix-turn-helix domain-containing protein</fullName>
    </submittedName>
</protein>
<feature type="region of interest" description="Disordered" evidence="4">
    <location>
        <begin position="297"/>
        <end position="323"/>
    </location>
</feature>
<gene>
    <name evidence="6" type="ORF">IQ251_04790</name>
</gene>
<dbReference type="InterPro" id="IPR009057">
    <property type="entry name" value="Homeodomain-like_sf"/>
</dbReference>
<keyword evidence="7" id="KW-1185">Reference proteome</keyword>
<accession>A0A929G0M2</accession>
<dbReference type="InterPro" id="IPR050204">
    <property type="entry name" value="AraC_XylS_family_regulators"/>
</dbReference>
<organism evidence="6 7">
    <name type="scientific">Saccharopolyspora montiporae</name>
    <dbReference type="NCBI Taxonomy" id="2781240"/>
    <lineage>
        <taxon>Bacteria</taxon>
        <taxon>Bacillati</taxon>
        <taxon>Actinomycetota</taxon>
        <taxon>Actinomycetes</taxon>
        <taxon>Pseudonocardiales</taxon>
        <taxon>Pseudonocardiaceae</taxon>
        <taxon>Saccharopolyspora</taxon>
    </lineage>
</organism>
<dbReference type="PANTHER" id="PTHR46796:SF6">
    <property type="entry name" value="ARAC SUBFAMILY"/>
    <property type="match status" value="1"/>
</dbReference>
<evidence type="ECO:0000259" key="5">
    <source>
        <dbReference type="PROSITE" id="PS01124"/>
    </source>
</evidence>
<dbReference type="PROSITE" id="PS01124">
    <property type="entry name" value="HTH_ARAC_FAMILY_2"/>
    <property type="match status" value="1"/>
</dbReference>
<evidence type="ECO:0000256" key="3">
    <source>
        <dbReference type="ARBA" id="ARBA00023163"/>
    </source>
</evidence>
<dbReference type="PANTHER" id="PTHR46796">
    <property type="entry name" value="HTH-TYPE TRANSCRIPTIONAL ACTIVATOR RHAS-RELATED"/>
    <property type="match status" value="1"/>
</dbReference>
<feature type="compositionally biased region" description="Basic and acidic residues" evidence="4">
    <location>
        <begin position="302"/>
        <end position="323"/>
    </location>
</feature>
<dbReference type="EMBL" id="JADEYC010000007">
    <property type="protein sequence ID" value="MBE9373763.1"/>
    <property type="molecule type" value="Genomic_DNA"/>
</dbReference>
<dbReference type="Proteomes" id="UP000598360">
    <property type="component" value="Unassembled WGS sequence"/>
</dbReference>
<keyword evidence="2" id="KW-0238">DNA-binding</keyword>
<feature type="domain" description="HTH araC/xylS-type" evidence="5">
    <location>
        <begin position="215"/>
        <end position="316"/>
    </location>
</feature>
<dbReference type="InterPro" id="IPR035418">
    <property type="entry name" value="AraC-bd_2"/>
</dbReference>